<proteinExistence type="predicted"/>
<evidence type="ECO:0000313" key="1">
    <source>
        <dbReference type="EMBL" id="CAD1473530.1"/>
    </source>
</evidence>
<organism evidence="1 2">
    <name type="scientific">Heterotrigona itama</name>
    <dbReference type="NCBI Taxonomy" id="395501"/>
    <lineage>
        <taxon>Eukaryota</taxon>
        <taxon>Metazoa</taxon>
        <taxon>Ecdysozoa</taxon>
        <taxon>Arthropoda</taxon>
        <taxon>Hexapoda</taxon>
        <taxon>Insecta</taxon>
        <taxon>Pterygota</taxon>
        <taxon>Neoptera</taxon>
        <taxon>Endopterygota</taxon>
        <taxon>Hymenoptera</taxon>
        <taxon>Apocrita</taxon>
        <taxon>Aculeata</taxon>
        <taxon>Apoidea</taxon>
        <taxon>Anthophila</taxon>
        <taxon>Apidae</taxon>
        <taxon>Heterotrigona</taxon>
    </lineage>
</organism>
<protein>
    <submittedName>
        <fullName evidence="1">Uncharacterized protein</fullName>
    </submittedName>
</protein>
<gene>
    <name evidence="1" type="ORF">MHI_LOCUS381842</name>
</gene>
<keyword evidence="2" id="KW-1185">Reference proteome</keyword>
<comment type="caution">
    <text evidence="1">The sequence shown here is derived from an EMBL/GenBank/DDBJ whole genome shotgun (WGS) entry which is preliminary data.</text>
</comment>
<dbReference type="AlphaFoldDB" id="A0A6V7H725"/>
<feature type="non-terminal residue" evidence="1">
    <location>
        <position position="1"/>
    </location>
</feature>
<name>A0A6V7H725_9HYME</name>
<reference evidence="1" key="1">
    <citation type="submission" date="2020-07" db="EMBL/GenBank/DDBJ databases">
        <authorList>
            <person name="Nazaruddin N."/>
        </authorList>
    </citation>
    <scope>NUCLEOTIDE SEQUENCE</scope>
</reference>
<dbReference type="OrthoDB" id="10361731at2759"/>
<sequence length="50" mass="5573">QPTLILPSVGLFDAVFHGRFTCASFNPIDLALRTSRFSYSGVLRAYTRPL</sequence>
<accession>A0A6V7H725</accession>
<evidence type="ECO:0000313" key="2">
    <source>
        <dbReference type="Proteomes" id="UP000752696"/>
    </source>
</evidence>
<dbReference type="Proteomes" id="UP000752696">
    <property type="component" value="Unassembled WGS sequence"/>
</dbReference>
<dbReference type="EMBL" id="CAJDYZ010006610">
    <property type="protein sequence ID" value="CAD1473530.1"/>
    <property type="molecule type" value="Genomic_DNA"/>
</dbReference>